<dbReference type="AlphaFoldDB" id="A0A2H0XBH3"/>
<protein>
    <submittedName>
        <fullName evidence="1">Uncharacterized protein</fullName>
    </submittedName>
</protein>
<name>A0A2H0XBH3_UNCKA</name>
<dbReference type="Proteomes" id="UP000231098">
    <property type="component" value="Unassembled WGS sequence"/>
</dbReference>
<organism evidence="1 2">
    <name type="scientific">candidate division WWE3 bacterium CG08_land_8_20_14_0_20_41_15</name>
    <dbReference type="NCBI Taxonomy" id="1975086"/>
    <lineage>
        <taxon>Bacteria</taxon>
        <taxon>Katanobacteria</taxon>
    </lineage>
</organism>
<sequence>MGKGLCQYPANKIRVKFASTDLVKENFITKFFEGIWEVKEENGALRLYEADIKEITDPDYIWFYE</sequence>
<comment type="caution">
    <text evidence="1">The sequence shown here is derived from an EMBL/GenBank/DDBJ whole genome shotgun (WGS) entry which is preliminary data.</text>
</comment>
<accession>A0A2H0XBH3</accession>
<proteinExistence type="predicted"/>
<evidence type="ECO:0000313" key="2">
    <source>
        <dbReference type="Proteomes" id="UP000231098"/>
    </source>
</evidence>
<dbReference type="EMBL" id="PEYV01000036">
    <property type="protein sequence ID" value="PIS21529.1"/>
    <property type="molecule type" value="Genomic_DNA"/>
</dbReference>
<reference evidence="2" key="1">
    <citation type="submission" date="2017-09" db="EMBL/GenBank/DDBJ databases">
        <title>Depth-based differentiation of microbial function through sediment-hosted aquifers and enrichment of novel symbionts in the deep terrestrial subsurface.</title>
        <authorList>
            <person name="Probst A.J."/>
            <person name="Ladd B."/>
            <person name="Jarett J.K."/>
            <person name="Geller-Mcgrath D.E."/>
            <person name="Sieber C.M.K."/>
            <person name="Emerson J.B."/>
            <person name="Anantharaman K."/>
            <person name="Thomas B.C."/>
            <person name="Malmstrom R."/>
            <person name="Stieglmeier M."/>
            <person name="Klingl A."/>
            <person name="Woyke T."/>
            <person name="Ryan C.M."/>
            <person name="Banfield J.F."/>
        </authorList>
    </citation>
    <scope>NUCLEOTIDE SEQUENCE [LARGE SCALE GENOMIC DNA]</scope>
</reference>
<evidence type="ECO:0000313" key="1">
    <source>
        <dbReference type="EMBL" id="PIS21529.1"/>
    </source>
</evidence>
<gene>
    <name evidence="1" type="ORF">COT51_02270</name>
</gene>